<reference evidence="2 4" key="1">
    <citation type="journal article" date="2015" name="Int. J. Syst. Evol. Microbiol.">
        <title>Bacillus glycinifermentans sp. nov., isolated from fermented soybean paste.</title>
        <authorList>
            <person name="Kim S.J."/>
            <person name="Dunlap C.A."/>
            <person name="Kwon S.W."/>
            <person name="Rooney A.P."/>
        </authorList>
    </citation>
    <scope>NUCLEOTIDE SEQUENCE [LARGE SCALE GENOMIC DNA]</scope>
    <source>
        <strain evidence="2 4">GO-13</strain>
    </source>
</reference>
<reference evidence="3 5" key="3">
    <citation type="submission" date="2023-03" db="EMBL/GenBank/DDBJ databases">
        <title>Agriculturally important microbes genome sequencing.</title>
        <authorList>
            <person name="Dunlap C."/>
        </authorList>
    </citation>
    <scope>NUCLEOTIDE SEQUENCE [LARGE SCALE GENOMIC DNA]</scope>
    <source>
        <strain evidence="3 5">CBP-3203</strain>
    </source>
</reference>
<organism evidence="2 4">
    <name type="scientific">Bacillus glycinifermentans</name>
    <dbReference type="NCBI Taxonomy" id="1664069"/>
    <lineage>
        <taxon>Bacteria</taxon>
        <taxon>Bacillati</taxon>
        <taxon>Bacillota</taxon>
        <taxon>Bacilli</taxon>
        <taxon>Bacillales</taxon>
        <taxon>Bacillaceae</taxon>
        <taxon>Bacillus</taxon>
    </lineage>
</organism>
<name>A0A0J6H3N1_9BACI</name>
<evidence type="ECO:0000256" key="1">
    <source>
        <dbReference type="SAM" id="Phobius"/>
    </source>
</evidence>
<keyword evidence="5" id="KW-1185">Reference proteome</keyword>
<dbReference type="RefSeq" id="WP_048355766.1">
    <property type="nucleotide sequence ID" value="NZ_CP023481.1"/>
</dbReference>
<dbReference type="AlphaFoldDB" id="A0A0J6H3N1"/>
<dbReference type="EMBL" id="JARRTL010000007">
    <property type="protein sequence ID" value="MEC0484508.1"/>
    <property type="molecule type" value="Genomic_DNA"/>
</dbReference>
<accession>A0A0J6H3N1</accession>
<keyword evidence="1" id="KW-1133">Transmembrane helix</keyword>
<dbReference type="OrthoDB" id="2927622at2"/>
<keyword evidence="1" id="KW-0812">Transmembrane</keyword>
<dbReference type="Proteomes" id="UP001341297">
    <property type="component" value="Unassembled WGS sequence"/>
</dbReference>
<sequence length="155" mass="17582">MNTDKQVFTATQKTAKTLKTYRDKSDEELLAFLAKQDSLTLNQLKVYYSDPSFALHYFISAAFFSIILASFITAILSGQADSIIPFVSGISIIILAVIFAGGIFWVLKQLVTLKKKPIQFIAHFSKKAEFARIVKMIDYVLQQKYKKALKNIPYQ</sequence>
<evidence type="ECO:0000313" key="2">
    <source>
        <dbReference type="EMBL" id="KRT95613.1"/>
    </source>
</evidence>
<dbReference type="STRING" id="1664069.BGLY_0253"/>
<comment type="caution">
    <text evidence="2">The sequence shown here is derived from an EMBL/GenBank/DDBJ whole genome shotgun (WGS) entry which is preliminary data.</text>
</comment>
<accession>A0A0J6F1C4</accession>
<dbReference type="PATRIC" id="fig|1664069.3.peg.5454"/>
<proteinExistence type="predicted"/>
<keyword evidence="1" id="KW-0472">Membrane</keyword>
<feature type="transmembrane region" description="Helical" evidence="1">
    <location>
        <begin position="54"/>
        <end position="77"/>
    </location>
</feature>
<evidence type="ECO:0000313" key="5">
    <source>
        <dbReference type="Proteomes" id="UP001341297"/>
    </source>
</evidence>
<feature type="transmembrane region" description="Helical" evidence="1">
    <location>
        <begin position="83"/>
        <end position="107"/>
    </location>
</feature>
<protein>
    <submittedName>
        <fullName evidence="2">Uncharacterized protein</fullName>
    </submittedName>
</protein>
<dbReference type="EMBL" id="LECW02000001">
    <property type="protein sequence ID" value="KRT95613.1"/>
    <property type="molecule type" value="Genomic_DNA"/>
</dbReference>
<gene>
    <name evidence="2" type="ORF">AB447_200425</name>
    <name evidence="3" type="ORF">P8828_06540</name>
</gene>
<dbReference type="Proteomes" id="UP000036168">
    <property type="component" value="Unassembled WGS sequence"/>
</dbReference>
<evidence type="ECO:0000313" key="4">
    <source>
        <dbReference type="Proteomes" id="UP000036168"/>
    </source>
</evidence>
<evidence type="ECO:0000313" key="3">
    <source>
        <dbReference type="EMBL" id="MEC0484508.1"/>
    </source>
</evidence>
<reference evidence="2" key="2">
    <citation type="submission" date="2015-10" db="EMBL/GenBank/DDBJ databases">
        <authorList>
            <person name="Gilbert D.G."/>
        </authorList>
    </citation>
    <scope>NUCLEOTIDE SEQUENCE</scope>
    <source>
        <strain evidence="2">GO-13</strain>
    </source>
</reference>